<dbReference type="InterPro" id="IPR011545">
    <property type="entry name" value="DEAD/DEAH_box_helicase_dom"/>
</dbReference>
<reference evidence="6" key="1">
    <citation type="journal article" date="2023" name="Insect Mol. Biol.">
        <title>Genome sequencing provides insights into the evolution of gene families encoding plant cell wall-degrading enzymes in longhorned beetles.</title>
        <authorList>
            <person name="Shin N.R."/>
            <person name="Okamura Y."/>
            <person name="Kirsch R."/>
            <person name="Pauchet Y."/>
        </authorList>
    </citation>
    <scope>NUCLEOTIDE SEQUENCE</scope>
    <source>
        <strain evidence="6">RBIC_L_NR</strain>
    </source>
</reference>
<dbReference type="Proteomes" id="UP001162156">
    <property type="component" value="Unassembled WGS sequence"/>
</dbReference>
<dbReference type="Pfam" id="PF00270">
    <property type="entry name" value="DEAD"/>
    <property type="match status" value="1"/>
</dbReference>
<organism evidence="6 7">
    <name type="scientific">Rhamnusium bicolor</name>
    <dbReference type="NCBI Taxonomy" id="1586634"/>
    <lineage>
        <taxon>Eukaryota</taxon>
        <taxon>Metazoa</taxon>
        <taxon>Ecdysozoa</taxon>
        <taxon>Arthropoda</taxon>
        <taxon>Hexapoda</taxon>
        <taxon>Insecta</taxon>
        <taxon>Pterygota</taxon>
        <taxon>Neoptera</taxon>
        <taxon>Endopterygota</taxon>
        <taxon>Coleoptera</taxon>
        <taxon>Polyphaga</taxon>
        <taxon>Cucujiformia</taxon>
        <taxon>Chrysomeloidea</taxon>
        <taxon>Cerambycidae</taxon>
        <taxon>Lepturinae</taxon>
        <taxon>Rhagiini</taxon>
        <taxon>Rhamnusium</taxon>
    </lineage>
</organism>
<evidence type="ECO:0000256" key="4">
    <source>
        <dbReference type="ARBA" id="ARBA00022840"/>
    </source>
</evidence>
<proteinExistence type="predicted"/>
<gene>
    <name evidence="6" type="ORF">NQ314_015301</name>
</gene>
<dbReference type="AlphaFoldDB" id="A0AAV8WZ96"/>
<dbReference type="GO" id="GO:0003676">
    <property type="term" value="F:nucleic acid binding"/>
    <property type="evidence" value="ECO:0007669"/>
    <property type="project" value="InterPro"/>
</dbReference>
<comment type="caution">
    <text evidence="6">The sequence shown here is derived from an EMBL/GenBank/DDBJ whole genome shotgun (WGS) entry which is preliminary data.</text>
</comment>
<feature type="domain" description="DEAD/DEAH-box helicase" evidence="5">
    <location>
        <begin position="34"/>
        <end position="89"/>
    </location>
</feature>
<evidence type="ECO:0000256" key="1">
    <source>
        <dbReference type="ARBA" id="ARBA00022741"/>
    </source>
</evidence>
<name>A0AAV8WZ96_9CUCU</name>
<dbReference type="GO" id="GO:0005524">
    <property type="term" value="F:ATP binding"/>
    <property type="evidence" value="ECO:0007669"/>
    <property type="project" value="UniProtKB-KW"/>
</dbReference>
<keyword evidence="3" id="KW-0347">Helicase</keyword>
<keyword evidence="2" id="KW-0378">Hydrolase</keyword>
<protein>
    <recommendedName>
        <fullName evidence="5">DEAD/DEAH-box helicase domain-containing protein</fullName>
    </recommendedName>
</protein>
<dbReference type="SUPFAM" id="SSF52540">
    <property type="entry name" value="P-loop containing nucleoside triphosphate hydrolases"/>
    <property type="match status" value="1"/>
</dbReference>
<keyword evidence="4" id="KW-0067">ATP-binding</keyword>
<dbReference type="EMBL" id="JANEYF010004235">
    <property type="protein sequence ID" value="KAJ8931769.1"/>
    <property type="molecule type" value="Genomic_DNA"/>
</dbReference>
<dbReference type="PANTHER" id="PTHR47961:SF12">
    <property type="entry name" value="HELICASE POLQ-LIKE"/>
    <property type="match status" value="1"/>
</dbReference>
<evidence type="ECO:0000313" key="6">
    <source>
        <dbReference type="EMBL" id="KAJ8931769.1"/>
    </source>
</evidence>
<sequence>MIVWALSPFGVALDFLVEEYASSKGVYPPRKRRRKNSVYIATIEKALGIINSLIETGRLQEVGLIVVDELHLIGEESRGATLEACLTKIMFLKGTYTFFLY</sequence>
<evidence type="ECO:0000259" key="5">
    <source>
        <dbReference type="Pfam" id="PF00270"/>
    </source>
</evidence>
<keyword evidence="7" id="KW-1185">Reference proteome</keyword>
<evidence type="ECO:0000313" key="7">
    <source>
        <dbReference type="Proteomes" id="UP001162156"/>
    </source>
</evidence>
<accession>A0AAV8WZ96</accession>
<evidence type="ECO:0000256" key="2">
    <source>
        <dbReference type="ARBA" id="ARBA00022801"/>
    </source>
</evidence>
<evidence type="ECO:0000256" key="3">
    <source>
        <dbReference type="ARBA" id="ARBA00022806"/>
    </source>
</evidence>
<dbReference type="InterPro" id="IPR027417">
    <property type="entry name" value="P-loop_NTPase"/>
</dbReference>
<dbReference type="GO" id="GO:0004386">
    <property type="term" value="F:helicase activity"/>
    <property type="evidence" value="ECO:0007669"/>
    <property type="project" value="UniProtKB-KW"/>
</dbReference>
<dbReference type="InterPro" id="IPR050474">
    <property type="entry name" value="Hel308_SKI2-like"/>
</dbReference>
<keyword evidence="1" id="KW-0547">Nucleotide-binding</keyword>
<dbReference type="GO" id="GO:0016787">
    <property type="term" value="F:hydrolase activity"/>
    <property type="evidence" value="ECO:0007669"/>
    <property type="project" value="UniProtKB-KW"/>
</dbReference>
<dbReference type="PANTHER" id="PTHR47961">
    <property type="entry name" value="DNA POLYMERASE THETA, PUTATIVE (AFU_ORTHOLOGUE AFUA_1G05260)-RELATED"/>
    <property type="match status" value="1"/>
</dbReference>
<dbReference type="Gene3D" id="3.40.50.300">
    <property type="entry name" value="P-loop containing nucleotide triphosphate hydrolases"/>
    <property type="match status" value="1"/>
</dbReference>